<dbReference type="PANTHER" id="PTHR34584:SF1">
    <property type="entry name" value="NA(+)_H(+) ANTIPORTER SUBUNIT E1"/>
    <property type="match status" value="1"/>
</dbReference>
<evidence type="ECO:0000313" key="8">
    <source>
        <dbReference type="Proteomes" id="UP001172708"/>
    </source>
</evidence>
<dbReference type="Proteomes" id="UP001172708">
    <property type="component" value="Unassembled WGS sequence"/>
</dbReference>
<dbReference type="PANTHER" id="PTHR34584">
    <property type="entry name" value="NA(+)/H(+) ANTIPORTER SUBUNIT E1"/>
    <property type="match status" value="1"/>
</dbReference>
<proteinExistence type="inferred from homology"/>
<keyword evidence="4" id="KW-0812">Transmembrane</keyword>
<dbReference type="RefSeq" id="WP_301142962.1">
    <property type="nucleotide sequence ID" value="NZ_JAUHQA010000001.1"/>
</dbReference>
<keyword evidence="3" id="KW-1003">Cell membrane</keyword>
<protein>
    <submittedName>
        <fullName evidence="7">Na+/H+ antiporter subunit E</fullName>
    </submittedName>
</protein>
<evidence type="ECO:0000256" key="5">
    <source>
        <dbReference type="ARBA" id="ARBA00022989"/>
    </source>
</evidence>
<gene>
    <name evidence="7" type="ORF">QQX02_10535</name>
</gene>
<evidence type="ECO:0000256" key="6">
    <source>
        <dbReference type="ARBA" id="ARBA00023136"/>
    </source>
</evidence>
<evidence type="ECO:0000256" key="2">
    <source>
        <dbReference type="ARBA" id="ARBA00006228"/>
    </source>
</evidence>
<organism evidence="7 8">
    <name type="scientific">Demequina muriae</name>
    <dbReference type="NCBI Taxonomy" id="3051664"/>
    <lineage>
        <taxon>Bacteria</taxon>
        <taxon>Bacillati</taxon>
        <taxon>Actinomycetota</taxon>
        <taxon>Actinomycetes</taxon>
        <taxon>Micrococcales</taxon>
        <taxon>Demequinaceae</taxon>
        <taxon>Demequina</taxon>
    </lineage>
</organism>
<keyword evidence="5" id="KW-1133">Transmembrane helix</keyword>
<sequence>MTWLTWPVRVVAFLLWFTWLVARTNAVVLRDALTRGQDSTPGIARYDSRCRTDAEITLLSTCITLTPGTLTVGHHTPEKSDVAHTIYVHGMYSPDADHLRAELRDIEGRLLSAMRREGGPS</sequence>
<keyword evidence="8" id="KW-1185">Reference proteome</keyword>
<accession>A0ABT8GIV2</accession>
<comment type="caution">
    <text evidence="7">The sequence shown here is derived from an EMBL/GenBank/DDBJ whole genome shotgun (WGS) entry which is preliminary data.</text>
</comment>
<comment type="similarity">
    <text evidence="2">Belongs to the CPA3 antiporters (TC 2.A.63) subunit E family.</text>
</comment>
<evidence type="ECO:0000256" key="1">
    <source>
        <dbReference type="ARBA" id="ARBA00004651"/>
    </source>
</evidence>
<reference evidence="7" key="1">
    <citation type="submission" date="2023-06" db="EMBL/GenBank/DDBJ databases">
        <title>Egi l300058.</title>
        <authorList>
            <person name="Gao L."/>
            <person name="Fang B.-Z."/>
            <person name="Li W.-J."/>
        </authorList>
    </citation>
    <scope>NUCLEOTIDE SEQUENCE</scope>
    <source>
        <strain evidence="7">EGI L300058</strain>
    </source>
</reference>
<keyword evidence="6" id="KW-0472">Membrane</keyword>
<evidence type="ECO:0000256" key="3">
    <source>
        <dbReference type="ARBA" id="ARBA00022475"/>
    </source>
</evidence>
<name>A0ABT8GIV2_9MICO</name>
<dbReference type="EMBL" id="JAUHQA010000001">
    <property type="protein sequence ID" value="MDN4481360.1"/>
    <property type="molecule type" value="Genomic_DNA"/>
</dbReference>
<evidence type="ECO:0000256" key="4">
    <source>
        <dbReference type="ARBA" id="ARBA00022692"/>
    </source>
</evidence>
<comment type="subcellular location">
    <subcellularLocation>
        <location evidence="1">Cell membrane</location>
        <topology evidence="1">Multi-pass membrane protein</topology>
    </subcellularLocation>
</comment>
<dbReference type="Pfam" id="PF01899">
    <property type="entry name" value="MNHE"/>
    <property type="match status" value="1"/>
</dbReference>
<dbReference type="InterPro" id="IPR002758">
    <property type="entry name" value="Cation_antiport_E"/>
</dbReference>
<evidence type="ECO:0000313" key="7">
    <source>
        <dbReference type="EMBL" id="MDN4481360.1"/>
    </source>
</evidence>